<dbReference type="InterPro" id="IPR000531">
    <property type="entry name" value="Beta-barrel_TonB"/>
</dbReference>
<dbReference type="InterPro" id="IPR010104">
    <property type="entry name" value="TonB_rcpt_bac"/>
</dbReference>
<evidence type="ECO:0000256" key="2">
    <source>
        <dbReference type="ARBA" id="ARBA00022448"/>
    </source>
</evidence>
<gene>
    <name evidence="13" type="ORF">K3174_11315</name>
</gene>
<dbReference type="NCBIfam" id="TIGR01782">
    <property type="entry name" value="TonB-Xanth-Caul"/>
    <property type="match status" value="1"/>
</dbReference>
<feature type="domain" description="TonB-dependent receptor-like beta-barrel" evidence="11">
    <location>
        <begin position="483"/>
        <end position="918"/>
    </location>
</feature>
<evidence type="ECO:0000256" key="8">
    <source>
        <dbReference type="PROSITE-ProRule" id="PRU01360"/>
    </source>
</evidence>
<evidence type="ECO:0000259" key="12">
    <source>
        <dbReference type="Pfam" id="PF07715"/>
    </source>
</evidence>
<organism evidence="13 14">
    <name type="scientific">Qipengyuania qiaonensis</name>
    <dbReference type="NCBI Taxonomy" id="2867240"/>
    <lineage>
        <taxon>Bacteria</taxon>
        <taxon>Pseudomonadati</taxon>
        <taxon>Pseudomonadota</taxon>
        <taxon>Alphaproteobacteria</taxon>
        <taxon>Sphingomonadales</taxon>
        <taxon>Erythrobacteraceae</taxon>
        <taxon>Qipengyuania</taxon>
    </lineage>
</organism>
<keyword evidence="7 8" id="KW-0998">Cell outer membrane</keyword>
<dbReference type="Pfam" id="PF07715">
    <property type="entry name" value="Plug"/>
    <property type="match status" value="1"/>
</dbReference>
<dbReference type="Gene3D" id="2.170.130.10">
    <property type="entry name" value="TonB-dependent receptor, plug domain"/>
    <property type="match status" value="1"/>
</dbReference>
<dbReference type="Gene3D" id="2.40.170.20">
    <property type="entry name" value="TonB-dependent receptor, beta-barrel domain"/>
    <property type="match status" value="1"/>
</dbReference>
<dbReference type="PROSITE" id="PS52016">
    <property type="entry name" value="TONB_DEPENDENT_REC_3"/>
    <property type="match status" value="1"/>
</dbReference>
<evidence type="ECO:0000259" key="11">
    <source>
        <dbReference type="Pfam" id="PF00593"/>
    </source>
</evidence>
<keyword evidence="4 8" id="KW-0812">Transmembrane</keyword>
<dbReference type="SUPFAM" id="SSF56935">
    <property type="entry name" value="Porins"/>
    <property type="match status" value="1"/>
</dbReference>
<dbReference type="Proteomes" id="UP000755104">
    <property type="component" value="Unassembled WGS sequence"/>
</dbReference>
<keyword evidence="3 8" id="KW-1134">Transmembrane beta strand</keyword>
<keyword evidence="10" id="KW-0732">Signal</keyword>
<feature type="signal peptide" evidence="10">
    <location>
        <begin position="1"/>
        <end position="24"/>
    </location>
</feature>
<dbReference type="Gene3D" id="2.60.40.1120">
    <property type="entry name" value="Carboxypeptidase-like, regulatory domain"/>
    <property type="match status" value="1"/>
</dbReference>
<protein>
    <submittedName>
        <fullName evidence="13">TonB-dependent receptor</fullName>
    </submittedName>
</protein>
<keyword evidence="5 9" id="KW-0798">TonB box</keyword>
<evidence type="ECO:0000256" key="3">
    <source>
        <dbReference type="ARBA" id="ARBA00022452"/>
    </source>
</evidence>
<keyword evidence="14" id="KW-1185">Reference proteome</keyword>
<dbReference type="PANTHER" id="PTHR40980">
    <property type="entry name" value="PLUG DOMAIN-CONTAINING PROTEIN"/>
    <property type="match status" value="1"/>
</dbReference>
<sequence>MKTRTMLFAGAAIAALSLPAIAQAGEVAGTVSDASDTIALRSAQVRIVELDRVVATERDGSFLFADVPAGDYTLEISYVGAETVTQSVTVPATGTVRADVTLAGFGDNEILVIGQAANLASALSRKREADGVSDVLTRDAIGQFPDQNVAESLRRLPGVNILNDQGEGRFVSVRGLDPELVSTSLNGVRLPAPESDVRSVALDVISSDIIESIEVKKSLTPDMDGDTIGASVEIETTSAFDRKSGLLVVKLEGSYNDYADEVSPKGSIDFATRLGDNVGVSGGISYYRRTFETDNIEADGWTDAGGAIFPVDVEYRDYDVERERISATLGFDFRAGDSTKLYIKGLYSQFDDQEFRRRTIFDLGDFEDDGPSSVSGTTAQFSDADQEFTVERDIKDRFESQKIRSITAGGESDWGDWFADYAVSWAKSSEREDGSLDPTSFDRDFGPEEADDGMGNDIPSGLVLGFDYADPRRPSYSVVSDAINGSFFDPSTYELNDVEFTQLSDAQDEEYSAKFDLGRRFAMDSGEFTVQAGFKGRWREKTYNFNVGFYEFDGFTLADALGAGQTYRLTDISPVAGFTEATDFFLANFDQFEFQQADSDFDSAVEDYSVEEDVIAGYLLGRWDSDTLRVIGGVRFESTDNTLVGNNVLLVEEGGTLPGGDTADDDTVIVTPVNFDRSYDDWLPSLNVRFEPQPGLIFRLAGYRSLVRPKLSSLAPRFTVEEADDGEREGEFGNPALLPYKAWNFDATAEYYFASNGAISAGIFYKDIKDYIVDTVQEDGTFNGIAFDEATIPINGDSADVFGVELSFSKAWTELPAPFDGFITTANYTYTDATGTVFTDGDVTDPRDIPLPATSKHTFNFALGYDKGPIDIRLAGTYRDSYLDELADEPDLDRYVDDHFQLDLSAKFRVTQNVQLFYEWVNINNAKYFAYNTLGARRNLYQYEEYNWTMKGGVRLTF</sequence>
<evidence type="ECO:0000256" key="9">
    <source>
        <dbReference type="RuleBase" id="RU003357"/>
    </source>
</evidence>
<dbReference type="Pfam" id="PF13620">
    <property type="entry name" value="CarboxypepD_reg"/>
    <property type="match status" value="1"/>
</dbReference>
<keyword evidence="6 8" id="KW-0472">Membrane</keyword>
<dbReference type="InterPro" id="IPR036942">
    <property type="entry name" value="Beta-barrel_TonB_sf"/>
</dbReference>
<evidence type="ECO:0000256" key="1">
    <source>
        <dbReference type="ARBA" id="ARBA00004571"/>
    </source>
</evidence>
<dbReference type="SUPFAM" id="SSF49452">
    <property type="entry name" value="Starch-binding domain-like"/>
    <property type="match status" value="1"/>
</dbReference>
<keyword evidence="13" id="KW-0675">Receptor</keyword>
<comment type="subcellular location">
    <subcellularLocation>
        <location evidence="1 8">Cell outer membrane</location>
        <topology evidence="1 8">Multi-pass membrane protein</topology>
    </subcellularLocation>
</comment>
<dbReference type="CDD" id="cd01347">
    <property type="entry name" value="ligand_gated_channel"/>
    <property type="match status" value="1"/>
</dbReference>
<evidence type="ECO:0000313" key="13">
    <source>
        <dbReference type="EMBL" id="MBX7483121.1"/>
    </source>
</evidence>
<feature type="chain" id="PRO_5046386817" evidence="10">
    <location>
        <begin position="25"/>
        <end position="958"/>
    </location>
</feature>
<evidence type="ECO:0000256" key="6">
    <source>
        <dbReference type="ARBA" id="ARBA00023136"/>
    </source>
</evidence>
<comment type="similarity">
    <text evidence="8 9">Belongs to the TonB-dependent receptor family.</text>
</comment>
<dbReference type="InterPro" id="IPR013784">
    <property type="entry name" value="Carb-bd-like_fold"/>
</dbReference>
<comment type="caution">
    <text evidence="13">The sequence shown here is derived from an EMBL/GenBank/DDBJ whole genome shotgun (WGS) entry which is preliminary data.</text>
</comment>
<dbReference type="PANTHER" id="PTHR40980:SF4">
    <property type="entry name" value="TONB-DEPENDENT RECEPTOR-LIKE BETA-BARREL DOMAIN-CONTAINING PROTEIN"/>
    <property type="match status" value="1"/>
</dbReference>
<dbReference type="EMBL" id="JAIGNO010000006">
    <property type="protein sequence ID" value="MBX7483121.1"/>
    <property type="molecule type" value="Genomic_DNA"/>
</dbReference>
<evidence type="ECO:0000256" key="5">
    <source>
        <dbReference type="ARBA" id="ARBA00023077"/>
    </source>
</evidence>
<proteinExistence type="inferred from homology"/>
<keyword evidence="2 8" id="KW-0813">Transport</keyword>
<dbReference type="InterPro" id="IPR039426">
    <property type="entry name" value="TonB-dep_rcpt-like"/>
</dbReference>
<evidence type="ECO:0000256" key="10">
    <source>
        <dbReference type="SAM" id="SignalP"/>
    </source>
</evidence>
<accession>A0ABS7JA13</accession>
<dbReference type="InterPro" id="IPR012910">
    <property type="entry name" value="Plug_dom"/>
</dbReference>
<evidence type="ECO:0000256" key="4">
    <source>
        <dbReference type="ARBA" id="ARBA00022692"/>
    </source>
</evidence>
<dbReference type="Pfam" id="PF00593">
    <property type="entry name" value="TonB_dep_Rec_b-barrel"/>
    <property type="match status" value="1"/>
</dbReference>
<evidence type="ECO:0000256" key="7">
    <source>
        <dbReference type="ARBA" id="ARBA00023237"/>
    </source>
</evidence>
<evidence type="ECO:0000313" key="14">
    <source>
        <dbReference type="Proteomes" id="UP000755104"/>
    </source>
</evidence>
<name>A0ABS7JA13_9SPHN</name>
<dbReference type="RefSeq" id="WP_221558377.1">
    <property type="nucleotide sequence ID" value="NZ_JAIGNO010000006.1"/>
</dbReference>
<reference evidence="13 14" key="1">
    <citation type="submission" date="2021-08" db="EMBL/GenBank/DDBJ databases">
        <title>Comparative Genomics Analysis of the Genus Qipengyuania Reveals Extensive Genetic Diversity and Metabolic Versatility, Including the Description of Fifteen Novel Species.</title>
        <authorList>
            <person name="Liu Y."/>
        </authorList>
    </citation>
    <scope>NUCLEOTIDE SEQUENCE [LARGE SCALE GENOMIC DNA]</scope>
    <source>
        <strain evidence="13 14">6D47A</strain>
    </source>
</reference>
<feature type="domain" description="TonB-dependent receptor plug" evidence="12">
    <location>
        <begin position="126"/>
        <end position="226"/>
    </location>
</feature>
<dbReference type="InterPro" id="IPR037066">
    <property type="entry name" value="Plug_dom_sf"/>
</dbReference>